<feature type="transmembrane region" description="Helical" evidence="6">
    <location>
        <begin position="411"/>
        <end position="430"/>
    </location>
</feature>
<comment type="similarity">
    <text evidence="2">Belongs to the major facilitator superfamily. Sugar transporter (TC 2.A.1.1) family.</text>
</comment>
<dbReference type="EMBL" id="CP026115">
    <property type="protein sequence ID" value="QHG64672.1"/>
    <property type="molecule type" value="Genomic_DNA"/>
</dbReference>
<feature type="transmembrane region" description="Helical" evidence="6">
    <location>
        <begin position="27"/>
        <end position="49"/>
    </location>
</feature>
<feature type="domain" description="Major facilitator superfamily (MFS) profile" evidence="7">
    <location>
        <begin position="22"/>
        <end position="434"/>
    </location>
</feature>
<evidence type="ECO:0000256" key="2">
    <source>
        <dbReference type="ARBA" id="ARBA00010992"/>
    </source>
</evidence>
<dbReference type="InterPro" id="IPR036259">
    <property type="entry name" value="MFS_trans_sf"/>
</dbReference>
<evidence type="ECO:0000256" key="6">
    <source>
        <dbReference type="SAM" id="Phobius"/>
    </source>
</evidence>
<feature type="transmembrane region" description="Helical" evidence="6">
    <location>
        <begin position="88"/>
        <end position="107"/>
    </location>
</feature>
<evidence type="ECO:0000256" key="3">
    <source>
        <dbReference type="ARBA" id="ARBA00022692"/>
    </source>
</evidence>
<evidence type="ECO:0000256" key="1">
    <source>
        <dbReference type="ARBA" id="ARBA00004141"/>
    </source>
</evidence>
<dbReference type="RefSeq" id="WP_159410042.1">
    <property type="nucleotide sequence ID" value="NZ_CP026115.2"/>
</dbReference>
<keyword evidence="4 6" id="KW-1133">Transmembrane helix</keyword>
<reference evidence="8 9" key="1">
    <citation type="submission" date="2020-02" db="EMBL/GenBank/DDBJ databases">
        <title>Pseudomonas Putida W5 Complete Genome Assembly.</title>
        <authorList>
            <person name="Yuan Z.-C."/>
            <person name="Shaw G.A."/>
            <person name="Cusano A.D."/>
            <person name="Caddey B.J."/>
            <person name="Weselowski B.J."/>
        </authorList>
    </citation>
    <scope>NUCLEOTIDE SEQUENCE [LARGE SCALE GENOMIC DNA]</scope>
    <source>
        <strain evidence="8 9">W5</strain>
    </source>
</reference>
<sequence>MRSTAPPVLIDDVEINRFHQLLTLRTGLGWVMVGYILSIIGVATLPMSAALQLGGFWQGMVAAMALLGVFAGGFFGGWLTDRMGRQKLFFVAPAIVLLSSIAMLWVQDPLALSLLRLCCGLAVGIEYTAAGSLLTEFIPQKSRGSRLSLLTVLWFVGAALAYIAGNFMLADAGPEQWRTVMASPAIIAGLLLLARLGTPESPRWLLNKGRRQEAEQVIRQVYGPAFSLRNISDDTASGKAMSFLDALRAGYGKRIFFVVMFWACAVIPLFAVYAFVPKLFQALKLTGNLAAYGSMGITLILVIGCCVATWLINYLGRRTIIIHSFLWSGLALLGLGLFPDAQGWVVLSLFGAYALFIGGAQVLEFVYPNELFPTEIRAFAVGMGASLAAFSSAIGTWLVPISLEQFGIANTMFAASAITMLGLAVSLVLAPETRSMSLQEAAAL</sequence>
<feature type="transmembrane region" description="Helical" evidence="6">
    <location>
        <begin position="181"/>
        <end position="198"/>
    </location>
</feature>
<keyword evidence="3 6" id="KW-0812">Transmembrane</keyword>
<feature type="transmembrane region" description="Helical" evidence="6">
    <location>
        <begin position="113"/>
        <end position="135"/>
    </location>
</feature>
<dbReference type="Gene3D" id="1.20.1250.20">
    <property type="entry name" value="MFS general substrate transporter like domains"/>
    <property type="match status" value="1"/>
</dbReference>
<dbReference type="InterPro" id="IPR050360">
    <property type="entry name" value="MFS_Sugar_Transporters"/>
</dbReference>
<dbReference type="GO" id="GO:0016020">
    <property type="term" value="C:membrane"/>
    <property type="evidence" value="ECO:0007669"/>
    <property type="project" value="UniProtKB-SubCell"/>
</dbReference>
<dbReference type="InterPro" id="IPR005828">
    <property type="entry name" value="MFS_sugar_transport-like"/>
</dbReference>
<dbReference type="PANTHER" id="PTHR48022:SF2">
    <property type="entry name" value="PLASTIDIC GLUCOSE TRANSPORTER 4"/>
    <property type="match status" value="1"/>
</dbReference>
<keyword evidence="5 6" id="KW-0472">Membrane</keyword>
<dbReference type="AlphaFoldDB" id="A0A6I6XZD4"/>
<dbReference type="CDD" id="cd17316">
    <property type="entry name" value="MFS_SV2_like"/>
    <property type="match status" value="1"/>
</dbReference>
<organism evidence="8 9">
    <name type="scientific">Pseudomonas putida</name>
    <name type="common">Arthrobacter siderocapsulatus</name>
    <dbReference type="NCBI Taxonomy" id="303"/>
    <lineage>
        <taxon>Bacteria</taxon>
        <taxon>Pseudomonadati</taxon>
        <taxon>Pseudomonadota</taxon>
        <taxon>Gammaproteobacteria</taxon>
        <taxon>Pseudomonadales</taxon>
        <taxon>Pseudomonadaceae</taxon>
        <taxon>Pseudomonas</taxon>
    </lineage>
</organism>
<evidence type="ECO:0000256" key="4">
    <source>
        <dbReference type="ARBA" id="ARBA00022989"/>
    </source>
</evidence>
<dbReference type="InterPro" id="IPR020846">
    <property type="entry name" value="MFS_dom"/>
</dbReference>
<feature type="transmembrane region" description="Helical" evidence="6">
    <location>
        <begin position="55"/>
        <end position="76"/>
    </location>
</feature>
<evidence type="ECO:0000313" key="8">
    <source>
        <dbReference type="EMBL" id="QHG64672.1"/>
    </source>
</evidence>
<feature type="transmembrane region" description="Helical" evidence="6">
    <location>
        <begin position="319"/>
        <end position="338"/>
    </location>
</feature>
<feature type="transmembrane region" description="Helical" evidence="6">
    <location>
        <begin position="289"/>
        <end position="312"/>
    </location>
</feature>
<accession>A0A6I6XZD4</accession>
<comment type="subcellular location">
    <subcellularLocation>
        <location evidence="1">Membrane</location>
        <topology evidence="1">Multi-pass membrane protein</topology>
    </subcellularLocation>
</comment>
<evidence type="ECO:0000256" key="5">
    <source>
        <dbReference type="ARBA" id="ARBA00023136"/>
    </source>
</evidence>
<dbReference type="GO" id="GO:0005351">
    <property type="term" value="F:carbohydrate:proton symporter activity"/>
    <property type="evidence" value="ECO:0007669"/>
    <property type="project" value="TreeGrafter"/>
</dbReference>
<dbReference type="Proteomes" id="UP000464480">
    <property type="component" value="Chromosome"/>
</dbReference>
<gene>
    <name evidence="8" type="ORF">C2H86_09705</name>
</gene>
<evidence type="ECO:0000313" key="9">
    <source>
        <dbReference type="Proteomes" id="UP000464480"/>
    </source>
</evidence>
<dbReference type="PROSITE" id="PS50850">
    <property type="entry name" value="MFS"/>
    <property type="match status" value="1"/>
</dbReference>
<evidence type="ECO:0000259" key="7">
    <source>
        <dbReference type="PROSITE" id="PS50850"/>
    </source>
</evidence>
<dbReference type="PANTHER" id="PTHR48022">
    <property type="entry name" value="PLASTIDIC GLUCOSE TRANSPORTER 4"/>
    <property type="match status" value="1"/>
</dbReference>
<dbReference type="SUPFAM" id="SSF103473">
    <property type="entry name" value="MFS general substrate transporter"/>
    <property type="match status" value="1"/>
</dbReference>
<protein>
    <submittedName>
        <fullName evidence="8">MFS transporter</fullName>
    </submittedName>
</protein>
<feature type="transmembrane region" description="Helical" evidence="6">
    <location>
        <begin position="147"/>
        <end position="169"/>
    </location>
</feature>
<feature type="transmembrane region" description="Helical" evidence="6">
    <location>
        <begin position="379"/>
        <end position="399"/>
    </location>
</feature>
<dbReference type="Pfam" id="PF00083">
    <property type="entry name" value="Sugar_tr"/>
    <property type="match status" value="1"/>
</dbReference>
<proteinExistence type="inferred from homology"/>
<name>A0A6I6XZD4_PSEPU</name>
<feature type="transmembrane region" description="Helical" evidence="6">
    <location>
        <begin position="344"/>
        <end position="367"/>
    </location>
</feature>
<feature type="transmembrane region" description="Helical" evidence="6">
    <location>
        <begin position="255"/>
        <end position="277"/>
    </location>
</feature>